<reference evidence="7 8" key="1">
    <citation type="submission" date="2016-04" db="EMBL/GenBank/DDBJ databases">
        <title>ATOL: Assembling a taxonomically balanced genome-scale reconstruction of the evolutionary history of the Enterobacteriaceae.</title>
        <authorList>
            <person name="Plunkett G.III."/>
            <person name="Neeno-Eckwall E.C."/>
            <person name="Glasner J.D."/>
            <person name="Perna N.T."/>
        </authorList>
    </citation>
    <scope>NUCLEOTIDE SEQUENCE [LARGE SCALE GENOMIC DNA]</scope>
    <source>
        <strain evidence="7 8">ATCC 19692</strain>
    </source>
</reference>
<protein>
    <recommendedName>
        <fullName evidence="5">Bis(5'-nucleosyl)-tetraphosphatase, symmetrical</fullName>
        <ecNumber evidence="5">3.6.1.41</ecNumber>
    </recommendedName>
    <alternativeName>
        <fullName evidence="5">Ap4A hydrolase</fullName>
    </alternativeName>
    <alternativeName>
        <fullName evidence="5">Diadenosine 5',5'''-P1,P4-tetraphosphate pyrophosphohydrolase</fullName>
    </alternativeName>
    <alternativeName>
        <fullName evidence="5">Diadenosine tetraphosphatase</fullName>
    </alternativeName>
</protein>
<dbReference type="PANTHER" id="PTHR40942">
    <property type="match status" value="1"/>
</dbReference>
<name>A0A198GB95_9GAMM</name>
<dbReference type="GO" id="GO:0008803">
    <property type="term" value="F:bis(5'-nucleosyl)-tetraphosphatase (symmetrical) activity"/>
    <property type="evidence" value="ECO:0007669"/>
    <property type="project" value="UniProtKB-UniRule"/>
</dbReference>
<dbReference type="PIRSF" id="PIRSF000903">
    <property type="entry name" value="B5n-ttraPtase_sm"/>
    <property type="match status" value="1"/>
</dbReference>
<organism evidence="7 8">
    <name type="scientific">Proteus myxofaciens ATCC 19692</name>
    <dbReference type="NCBI Taxonomy" id="1354337"/>
    <lineage>
        <taxon>Bacteria</taxon>
        <taxon>Pseudomonadati</taxon>
        <taxon>Pseudomonadota</taxon>
        <taxon>Gammaproteobacteria</taxon>
        <taxon>Enterobacterales</taxon>
        <taxon>Morganellaceae</taxon>
        <taxon>Proteus</taxon>
    </lineage>
</organism>
<dbReference type="STRING" id="1354337.M983_1154"/>
<dbReference type="EC" id="3.6.1.41" evidence="5"/>
<accession>A0A198GB95</accession>
<dbReference type="InterPro" id="IPR004617">
    <property type="entry name" value="ApaH"/>
</dbReference>
<keyword evidence="8" id="KW-1185">Reference proteome</keyword>
<evidence type="ECO:0000313" key="7">
    <source>
        <dbReference type="EMBL" id="OAT34353.1"/>
    </source>
</evidence>
<dbReference type="RefSeq" id="WP_066748469.1">
    <property type="nucleotide sequence ID" value="NZ_LXEN01000049.1"/>
</dbReference>
<dbReference type="NCBIfam" id="TIGR00668">
    <property type="entry name" value="apaH"/>
    <property type="match status" value="1"/>
</dbReference>
<feature type="domain" description="Calcineurin-like phosphoesterase" evidence="6">
    <location>
        <begin position="4"/>
        <end position="126"/>
    </location>
</feature>
<dbReference type="SUPFAM" id="SSF56300">
    <property type="entry name" value="Metallo-dependent phosphatases"/>
    <property type="match status" value="1"/>
</dbReference>
<dbReference type="InterPro" id="IPR029052">
    <property type="entry name" value="Metallo-depent_PP-like"/>
</dbReference>
<keyword evidence="3 5" id="KW-0378">Hydrolase</keyword>
<dbReference type="NCBIfam" id="NF001204">
    <property type="entry name" value="PRK00166.1"/>
    <property type="match status" value="1"/>
</dbReference>
<gene>
    <name evidence="5" type="primary">apaH</name>
    <name evidence="7" type="ORF">M983_1154</name>
</gene>
<dbReference type="Proteomes" id="UP000094023">
    <property type="component" value="Unassembled WGS sequence"/>
</dbReference>
<evidence type="ECO:0000259" key="6">
    <source>
        <dbReference type="Pfam" id="PF00149"/>
    </source>
</evidence>
<dbReference type="Pfam" id="PF00149">
    <property type="entry name" value="Metallophos"/>
    <property type="match status" value="1"/>
</dbReference>
<dbReference type="CDD" id="cd07422">
    <property type="entry name" value="MPP_ApaH"/>
    <property type="match status" value="1"/>
</dbReference>
<comment type="caution">
    <text evidence="7">The sequence shown here is derived from an EMBL/GenBank/DDBJ whole genome shotgun (WGS) entry which is preliminary data.</text>
</comment>
<dbReference type="PANTHER" id="PTHR40942:SF4">
    <property type="entry name" value="CYTOCHROME C5"/>
    <property type="match status" value="1"/>
</dbReference>
<comment type="similarity">
    <text evidence="2 5">Belongs to the Ap4A hydrolase family.</text>
</comment>
<evidence type="ECO:0000256" key="2">
    <source>
        <dbReference type="ARBA" id="ARBA00005419"/>
    </source>
</evidence>
<dbReference type="OrthoDB" id="9807890at2"/>
<evidence type="ECO:0000256" key="5">
    <source>
        <dbReference type="HAMAP-Rule" id="MF_00199"/>
    </source>
</evidence>
<sequence>MATYLIGDVHGCYRELRHLLDKVDFDSSQDTLWLTGDLVARGPDSLDVLRFIKRLGSSIRLVLGNHDLHLLGVFAKISRNKPKDKLDKLLNAPDADELINWLRRQPLLQVDDEKKIVMAHAGITPQWDLATAKNCANELEAVLSSDSYPLFINAMYGDMPNNWSEELSGLSRLRFSANALTRMRYCFPNGQLDMICKDKPPEAPAPLKPWFNLPSQLPEDYSVIFGHWASLEGKGTPEHIYALDTGCCWGGALTCLRWEDKCYFTQPNLSHPI</sequence>
<evidence type="ECO:0000256" key="1">
    <source>
        <dbReference type="ARBA" id="ARBA00003413"/>
    </source>
</evidence>
<dbReference type="AlphaFoldDB" id="A0A198GB95"/>
<comment type="catalytic activity">
    <reaction evidence="4 5">
        <text>P(1),P(4)-bis(5'-adenosyl) tetraphosphate + H2O = 2 ADP + 2 H(+)</text>
        <dbReference type="Rhea" id="RHEA:24252"/>
        <dbReference type="ChEBI" id="CHEBI:15377"/>
        <dbReference type="ChEBI" id="CHEBI:15378"/>
        <dbReference type="ChEBI" id="CHEBI:58141"/>
        <dbReference type="ChEBI" id="CHEBI:456216"/>
        <dbReference type="EC" id="3.6.1.41"/>
    </reaction>
</comment>
<dbReference type="EMBL" id="LXEN01000049">
    <property type="protein sequence ID" value="OAT34353.1"/>
    <property type="molecule type" value="Genomic_DNA"/>
</dbReference>
<proteinExistence type="inferred from homology"/>
<evidence type="ECO:0000256" key="3">
    <source>
        <dbReference type="ARBA" id="ARBA00022801"/>
    </source>
</evidence>
<dbReference type="HAMAP" id="MF_00199">
    <property type="entry name" value="ApaH"/>
    <property type="match status" value="1"/>
</dbReference>
<comment type="function">
    <text evidence="1 5">Hydrolyzes diadenosine 5',5'''-P1,P4-tetraphosphate to yield ADP.</text>
</comment>
<evidence type="ECO:0000256" key="4">
    <source>
        <dbReference type="ARBA" id="ARBA00049417"/>
    </source>
</evidence>
<dbReference type="Gene3D" id="3.60.21.10">
    <property type="match status" value="1"/>
</dbReference>
<evidence type="ECO:0000313" key="8">
    <source>
        <dbReference type="Proteomes" id="UP000094023"/>
    </source>
</evidence>
<dbReference type="PATRIC" id="fig|1354337.4.peg.1174"/>
<dbReference type="InterPro" id="IPR004843">
    <property type="entry name" value="Calcineurin-like_PHP"/>
</dbReference>
<dbReference type="FunFam" id="3.60.21.10:FF:000013">
    <property type="entry name" value="Bis(5'-nucleosyl)-tetraphosphatase, symmetrical"/>
    <property type="match status" value="1"/>
</dbReference>